<dbReference type="Proteomes" id="UP000321947">
    <property type="component" value="Unassembled WGS sequence"/>
</dbReference>
<name>A0A5A7TBY4_CUCMM</name>
<evidence type="ECO:0000313" key="2">
    <source>
        <dbReference type="EMBL" id="KAA0039097.1"/>
    </source>
</evidence>
<evidence type="ECO:0008006" key="6">
    <source>
        <dbReference type="Google" id="ProtNLM"/>
    </source>
</evidence>
<evidence type="ECO:0000313" key="3">
    <source>
        <dbReference type="EMBL" id="TYK14886.1"/>
    </source>
</evidence>
<dbReference type="OrthoDB" id="1939491at2759"/>
<accession>A0A5A7TBY4</accession>
<dbReference type="EMBL" id="SSTD01008812">
    <property type="protein sequence ID" value="TYK14886.1"/>
    <property type="molecule type" value="Genomic_DNA"/>
</dbReference>
<feature type="region of interest" description="Disordered" evidence="1">
    <location>
        <begin position="169"/>
        <end position="209"/>
    </location>
</feature>
<reference evidence="4 5" key="1">
    <citation type="submission" date="2019-08" db="EMBL/GenBank/DDBJ databases">
        <title>Draft genome sequences of two oriental melons (Cucumis melo L. var makuwa).</title>
        <authorList>
            <person name="Kwon S.-Y."/>
        </authorList>
    </citation>
    <scope>NUCLEOTIDE SEQUENCE [LARGE SCALE GENOMIC DNA]</scope>
    <source>
        <strain evidence="5">cv. Chang Bougi</strain>
        <strain evidence="4">cv. SW 3</strain>
        <tissue evidence="2">Leaf</tissue>
    </source>
</reference>
<dbReference type="Gene3D" id="2.40.70.10">
    <property type="entry name" value="Acid Proteases"/>
    <property type="match status" value="1"/>
</dbReference>
<protein>
    <recommendedName>
        <fullName evidence="6">Senescence-specific cysteine protease sag39</fullName>
    </recommendedName>
</protein>
<dbReference type="InterPro" id="IPR021109">
    <property type="entry name" value="Peptidase_aspartic_dom_sf"/>
</dbReference>
<dbReference type="EMBL" id="SSTE01018486">
    <property type="protein sequence ID" value="KAA0039097.1"/>
    <property type="molecule type" value="Genomic_DNA"/>
</dbReference>
<comment type="caution">
    <text evidence="2">The sequence shown here is derived from an EMBL/GenBank/DDBJ whole genome shotgun (WGS) entry which is preliminary data.</text>
</comment>
<gene>
    <name evidence="3" type="ORF">E5676_scaffold2047G00180</name>
    <name evidence="2" type="ORF">E6C27_scaffold84G001970</name>
</gene>
<proteinExistence type="predicted"/>
<dbReference type="AlphaFoldDB" id="A0A5A7TBY4"/>
<evidence type="ECO:0000256" key="1">
    <source>
        <dbReference type="SAM" id="MobiDB-lite"/>
    </source>
</evidence>
<organism evidence="2 4">
    <name type="scientific">Cucumis melo var. makuwa</name>
    <name type="common">Oriental melon</name>
    <dbReference type="NCBI Taxonomy" id="1194695"/>
    <lineage>
        <taxon>Eukaryota</taxon>
        <taxon>Viridiplantae</taxon>
        <taxon>Streptophyta</taxon>
        <taxon>Embryophyta</taxon>
        <taxon>Tracheophyta</taxon>
        <taxon>Spermatophyta</taxon>
        <taxon>Magnoliopsida</taxon>
        <taxon>eudicotyledons</taxon>
        <taxon>Gunneridae</taxon>
        <taxon>Pentapetalae</taxon>
        <taxon>rosids</taxon>
        <taxon>fabids</taxon>
        <taxon>Cucurbitales</taxon>
        <taxon>Cucurbitaceae</taxon>
        <taxon>Benincaseae</taxon>
        <taxon>Cucumis</taxon>
    </lineage>
</organism>
<dbReference type="Proteomes" id="UP000321393">
    <property type="component" value="Unassembled WGS sequence"/>
</dbReference>
<evidence type="ECO:0000313" key="5">
    <source>
        <dbReference type="Proteomes" id="UP000321947"/>
    </source>
</evidence>
<sequence>MLCLVEVSDSIRFLESRLEEMFEKADAIDAVAGRVKGLPIHELLARVDTLEMTNDMSEDFGATLDVVRNEIVDVNTRLNFTMRAMENHAPAGGAISVSKVKILKPKPFCGARDAKALENFIFDLEQYFKTTNTVTEEAKNALKKELRSQFFPENVEMLARRELRELKHTGNIRDDSQDVRRHQSSLLGRNRNSRLSSPKAAEGDKRSGEDQAEARCLRIHWEKDSERMKAVNFVTLPIVRLVKQMMMKLGGWKGLVDFVVVKMDNFDVVLGMEFLFDHQVILMPLAKCLVITDFFPPSGSRYLST</sequence>
<feature type="compositionally biased region" description="Basic and acidic residues" evidence="1">
    <location>
        <begin position="169"/>
        <end position="181"/>
    </location>
</feature>
<evidence type="ECO:0000313" key="4">
    <source>
        <dbReference type="Proteomes" id="UP000321393"/>
    </source>
</evidence>